<name>A0ABW3K1H7_9BACT</name>
<dbReference type="EMBL" id="JBHTKA010000003">
    <property type="protein sequence ID" value="MFD0999743.1"/>
    <property type="molecule type" value="Genomic_DNA"/>
</dbReference>
<sequence length="316" mass="36401">MNSSRPPLSLIVLLFLIQSTQAQNTSECCSYSSLKIRDEYETIFPRLAVKKKGITEVTVYTSLSDSAQQSGTRHKEMKFRFDQKGQVIARIHYTPNGQPHSMYEFERNGSGKVFRLTFSYLDSTEQKLTEPSSPEITDYFYNLKDKLIKTKKRNAKGQVMPDIMSDFTKYEYDNSGRTTKITSQYYYGENGPATSSRIIIYTYKDIAGESQTFVDGKLFLTTKTQYTKGWKPLTEKGYHDKTTNISFESKYEYDQTGKLMRYETQAATIVNECPDKGTYTDVYSYNGEGLVSIISHSYEDKKCEMVFEYKLPPTQL</sequence>
<feature type="signal peptide" evidence="1">
    <location>
        <begin position="1"/>
        <end position="22"/>
    </location>
</feature>
<keyword evidence="3" id="KW-1185">Reference proteome</keyword>
<comment type="caution">
    <text evidence="2">The sequence shown here is derived from an EMBL/GenBank/DDBJ whole genome shotgun (WGS) entry which is preliminary data.</text>
</comment>
<keyword evidence="1" id="KW-0732">Signal</keyword>
<evidence type="ECO:0000256" key="1">
    <source>
        <dbReference type="SAM" id="SignalP"/>
    </source>
</evidence>
<dbReference type="RefSeq" id="WP_377578710.1">
    <property type="nucleotide sequence ID" value="NZ_JBHTKA010000003.1"/>
</dbReference>
<dbReference type="Gene3D" id="2.180.10.10">
    <property type="entry name" value="RHS repeat-associated core"/>
    <property type="match status" value="1"/>
</dbReference>
<dbReference type="Proteomes" id="UP001597112">
    <property type="component" value="Unassembled WGS sequence"/>
</dbReference>
<evidence type="ECO:0008006" key="4">
    <source>
        <dbReference type="Google" id="ProtNLM"/>
    </source>
</evidence>
<feature type="chain" id="PRO_5047030037" description="YD repeat-containing protein" evidence="1">
    <location>
        <begin position="23"/>
        <end position="316"/>
    </location>
</feature>
<accession>A0ABW3K1H7</accession>
<reference evidence="3" key="1">
    <citation type="journal article" date="2019" name="Int. J. Syst. Evol. Microbiol.">
        <title>The Global Catalogue of Microorganisms (GCM) 10K type strain sequencing project: providing services to taxonomists for standard genome sequencing and annotation.</title>
        <authorList>
            <consortium name="The Broad Institute Genomics Platform"/>
            <consortium name="The Broad Institute Genome Sequencing Center for Infectious Disease"/>
            <person name="Wu L."/>
            <person name="Ma J."/>
        </authorList>
    </citation>
    <scope>NUCLEOTIDE SEQUENCE [LARGE SCALE GENOMIC DNA]</scope>
    <source>
        <strain evidence="3">CCUG 58938</strain>
    </source>
</reference>
<evidence type="ECO:0000313" key="2">
    <source>
        <dbReference type="EMBL" id="MFD0999743.1"/>
    </source>
</evidence>
<gene>
    <name evidence="2" type="ORF">ACFQ21_10510</name>
</gene>
<proteinExistence type="predicted"/>
<organism evidence="2 3">
    <name type="scientific">Ohtaekwangia kribbensis</name>
    <dbReference type="NCBI Taxonomy" id="688913"/>
    <lineage>
        <taxon>Bacteria</taxon>
        <taxon>Pseudomonadati</taxon>
        <taxon>Bacteroidota</taxon>
        <taxon>Cytophagia</taxon>
        <taxon>Cytophagales</taxon>
        <taxon>Fulvivirgaceae</taxon>
        <taxon>Ohtaekwangia</taxon>
    </lineage>
</organism>
<protein>
    <recommendedName>
        <fullName evidence="4">YD repeat-containing protein</fullName>
    </recommendedName>
</protein>
<evidence type="ECO:0000313" key="3">
    <source>
        <dbReference type="Proteomes" id="UP001597112"/>
    </source>
</evidence>